<protein>
    <submittedName>
        <fullName evidence="9">Unannotated protein</fullName>
    </submittedName>
</protein>
<evidence type="ECO:0000256" key="6">
    <source>
        <dbReference type="ARBA" id="ARBA00023136"/>
    </source>
</evidence>
<sequence length="335" mass="37240">MHAIDLVTRKTGWEIIAPNLITLVIGLVAFAAIVVLLFILAERTSVKAQEWAKYLIFLVPAVALLVIGLIYPAIRTLILSFMNADSDEFVGMDNYVWAFTRPEILQVLTNTAIWVFVVPTVSTFIGLVIAYLTDRMKTAAVVKSLIFMPMAISMVGASIIWKFVYDFEPNLKKVDIGLLSSLSKAVGITPPNWLLENPLNTFLLIVVMIWIQTGFAMVVLSAAMKNIPDEVVEASMLDGASQLKRFIQITVPMIRSSIVVVLTTITIGVLKVFDIVRTMTGGNFSTNVIANEMYSQTFRSLNYGTGSALAIILFLGVVPIIWYNIRQLRLERTER</sequence>
<evidence type="ECO:0000256" key="7">
    <source>
        <dbReference type="SAM" id="Phobius"/>
    </source>
</evidence>
<feature type="transmembrane region" description="Helical" evidence="7">
    <location>
        <begin position="145"/>
        <end position="164"/>
    </location>
</feature>
<dbReference type="PANTHER" id="PTHR30193:SF18">
    <property type="entry name" value="OSMOPROTECTIVE COMPOUNDS UPTAKE PERMEASE PROTEIN GGTC"/>
    <property type="match status" value="1"/>
</dbReference>
<dbReference type="InterPro" id="IPR035906">
    <property type="entry name" value="MetI-like_sf"/>
</dbReference>
<feature type="transmembrane region" description="Helical" evidence="7">
    <location>
        <begin position="303"/>
        <end position="325"/>
    </location>
</feature>
<feature type="transmembrane region" description="Helical" evidence="7">
    <location>
        <begin position="112"/>
        <end position="133"/>
    </location>
</feature>
<dbReference type="GO" id="GO:0005886">
    <property type="term" value="C:plasma membrane"/>
    <property type="evidence" value="ECO:0007669"/>
    <property type="project" value="UniProtKB-SubCell"/>
</dbReference>
<keyword evidence="5 7" id="KW-1133">Transmembrane helix</keyword>
<dbReference type="InterPro" id="IPR051393">
    <property type="entry name" value="ABC_transporter_permease"/>
</dbReference>
<keyword evidence="2" id="KW-0813">Transport</keyword>
<keyword evidence="6 7" id="KW-0472">Membrane</keyword>
<dbReference type="Gene3D" id="1.10.3720.10">
    <property type="entry name" value="MetI-like"/>
    <property type="match status" value="1"/>
</dbReference>
<dbReference type="SUPFAM" id="SSF161098">
    <property type="entry name" value="MetI-like"/>
    <property type="match status" value="1"/>
</dbReference>
<evidence type="ECO:0000256" key="3">
    <source>
        <dbReference type="ARBA" id="ARBA00022475"/>
    </source>
</evidence>
<comment type="subcellular location">
    <subcellularLocation>
        <location evidence="1">Cell membrane</location>
        <topology evidence="1">Multi-pass membrane protein</topology>
    </subcellularLocation>
</comment>
<organism evidence="9">
    <name type="scientific">freshwater metagenome</name>
    <dbReference type="NCBI Taxonomy" id="449393"/>
    <lineage>
        <taxon>unclassified sequences</taxon>
        <taxon>metagenomes</taxon>
        <taxon>ecological metagenomes</taxon>
    </lineage>
</organism>
<evidence type="ECO:0000256" key="2">
    <source>
        <dbReference type="ARBA" id="ARBA00022448"/>
    </source>
</evidence>
<dbReference type="Pfam" id="PF00528">
    <property type="entry name" value="BPD_transp_1"/>
    <property type="match status" value="1"/>
</dbReference>
<dbReference type="PANTHER" id="PTHR30193">
    <property type="entry name" value="ABC TRANSPORTER PERMEASE PROTEIN"/>
    <property type="match status" value="1"/>
</dbReference>
<dbReference type="PROSITE" id="PS50928">
    <property type="entry name" value="ABC_TM1"/>
    <property type="match status" value="1"/>
</dbReference>
<dbReference type="InterPro" id="IPR000515">
    <property type="entry name" value="MetI-like"/>
</dbReference>
<keyword evidence="3" id="KW-1003">Cell membrane</keyword>
<dbReference type="EMBL" id="CAEZVT010000066">
    <property type="protein sequence ID" value="CAB4636768.1"/>
    <property type="molecule type" value="Genomic_DNA"/>
</dbReference>
<evidence type="ECO:0000259" key="8">
    <source>
        <dbReference type="PROSITE" id="PS50928"/>
    </source>
</evidence>
<evidence type="ECO:0000256" key="5">
    <source>
        <dbReference type="ARBA" id="ARBA00022989"/>
    </source>
</evidence>
<feature type="transmembrane region" description="Helical" evidence="7">
    <location>
        <begin position="20"/>
        <end position="40"/>
    </location>
</feature>
<dbReference type="CDD" id="cd06261">
    <property type="entry name" value="TM_PBP2"/>
    <property type="match status" value="1"/>
</dbReference>
<accession>A0A6J6JJW5</accession>
<feature type="transmembrane region" description="Helical" evidence="7">
    <location>
        <begin position="202"/>
        <end position="224"/>
    </location>
</feature>
<keyword evidence="4 7" id="KW-0812">Transmembrane</keyword>
<feature type="domain" description="ABC transmembrane type-1" evidence="8">
    <location>
        <begin position="108"/>
        <end position="324"/>
    </location>
</feature>
<name>A0A6J6JJW5_9ZZZZ</name>
<gene>
    <name evidence="9" type="ORF">UFOPK2131_00637</name>
</gene>
<dbReference type="AlphaFoldDB" id="A0A6J6JJW5"/>
<evidence type="ECO:0000256" key="4">
    <source>
        <dbReference type="ARBA" id="ARBA00022692"/>
    </source>
</evidence>
<feature type="transmembrane region" description="Helical" evidence="7">
    <location>
        <begin position="52"/>
        <end position="74"/>
    </location>
</feature>
<evidence type="ECO:0000256" key="1">
    <source>
        <dbReference type="ARBA" id="ARBA00004651"/>
    </source>
</evidence>
<feature type="transmembrane region" description="Helical" evidence="7">
    <location>
        <begin position="245"/>
        <end position="270"/>
    </location>
</feature>
<dbReference type="GO" id="GO:0055085">
    <property type="term" value="P:transmembrane transport"/>
    <property type="evidence" value="ECO:0007669"/>
    <property type="project" value="InterPro"/>
</dbReference>
<reference evidence="9" key="1">
    <citation type="submission" date="2020-05" db="EMBL/GenBank/DDBJ databases">
        <authorList>
            <person name="Chiriac C."/>
            <person name="Salcher M."/>
            <person name="Ghai R."/>
            <person name="Kavagutti S V."/>
        </authorList>
    </citation>
    <scope>NUCLEOTIDE SEQUENCE</scope>
</reference>
<evidence type="ECO:0000313" key="9">
    <source>
        <dbReference type="EMBL" id="CAB4636768.1"/>
    </source>
</evidence>
<proteinExistence type="predicted"/>